<dbReference type="PROSITE" id="PS51293">
    <property type="entry name" value="SANT"/>
    <property type="match status" value="1"/>
</dbReference>
<proteinExistence type="predicted"/>
<dbReference type="FunFam" id="1.10.10.60:FF:000023">
    <property type="entry name" value="protein REVEILLE 6 isoform X1"/>
    <property type="match status" value="1"/>
</dbReference>
<feature type="compositionally biased region" description="Low complexity" evidence="6">
    <location>
        <begin position="373"/>
        <end position="388"/>
    </location>
</feature>
<dbReference type="InterPro" id="IPR001005">
    <property type="entry name" value="SANT/Myb"/>
</dbReference>
<feature type="domain" description="Myb-like" evidence="7">
    <location>
        <begin position="198"/>
        <end position="248"/>
    </location>
</feature>
<dbReference type="GO" id="GO:0005634">
    <property type="term" value="C:nucleus"/>
    <property type="evidence" value="ECO:0007669"/>
    <property type="project" value="UniProtKB-SubCell"/>
</dbReference>
<keyword evidence="5" id="KW-0539">Nucleus</keyword>
<dbReference type="PANTHER" id="PTHR12802">
    <property type="entry name" value="SWI/SNF COMPLEX-RELATED"/>
    <property type="match status" value="1"/>
</dbReference>
<dbReference type="PROSITE" id="PS51294">
    <property type="entry name" value="HTH_MYB"/>
    <property type="match status" value="1"/>
</dbReference>
<feature type="region of interest" description="Disordered" evidence="6">
    <location>
        <begin position="1"/>
        <end position="37"/>
    </location>
</feature>
<evidence type="ECO:0000259" key="8">
    <source>
        <dbReference type="PROSITE" id="PS51293"/>
    </source>
</evidence>
<dbReference type="NCBIfam" id="TIGR01557">
    <property type="entry name" value="myb_SHAQKYF"/>
    <property type="match status" value="1"/>
</dbReference>
<evidence type="ECO:0000256" key="6">
    <source>
        <dbReference type="SAM" id="MobiDB-lite"/>
    </source>
</evidence>
<protein>
    <submittedName>
        <fullName evidence="10">Homeodomain protein</fullName>
    </submittedName>
</protein>
<reference evidence="10 11" key="1">
    <citation type="journal article" date="2015" name="Sci. Rep.">
        <title>Genome of the facultative scuticociliatosis pathogen Pseudocohnilembus persalinus provides insight into its virulence through horizontal gene transfer.</title>
        <authorList>
            <person name="Xiong J."/>
            <person name="Wang G."/>
            <person name="Cheng J."/>
            <person name="Tian M."/>
            <person name="Pan X."/>
            <person name="Warren A."/>
            <person name="Jiang C."/>
            <person name="Yuan D."/>
            <person name="Miao W."/>
        </authorList>
    </citation>
    <scope>NUCLEOTIDE SEQUENCE [LARGE SCALE GENOMIC DNA]</scope>
    <source>
        <strain evidence="10">36N120E</strain>
    </source>
</reference>
<dbReference type="Proteomes" id="UP000054937">
    <property type="component" value="Unassembled WGS sequence"/>
</dbReference>
<evidence type="ECO:0000256" key="1">
    <source>
        <dbReference type="ARBA" id="ARBA00004123"/>
    </source>
</evidence>
<evidence type="ECO:0000256" key="3">
    <source>
        <dbReference type="ARBA" id="ARBA00023125"/>
    </source>
</evidence>
<dbReference type="InterPro" id="IPR006447">
    <property type="entry name" value="Myb_dom_plants"/>
</dbReference>
<evidence type="ECO:0000256" key="4">
    <source>
        <dbReference type="ARBA" id="ARBA00023163"/>
    </source>
</evidence>
<dbReference type="Pfam" id="PF00249">
    <property type="entry name" value="Myb_DNA-binding"/>
    <property type="match status" value="1"/>
</dbReference>
<feature type="region of interest" description="Disordered" evidence="6">
    <location>
        <begin position="252"/>
        <end position="273"/>
    </location>
</feature>
<keyword evidence="2" id="KW-0805">Transcription regulation</keyword>
<keyword evidence="4" id="KW-0804">Transcription</keyword>
<dbReference type="OrthoDB" id="342406at2759"/>
<sequence>MLKIKSQIDISTDLEKEKRKKKKIKKEGSSPLSASLQQDINSIQNLNQPNSEAKYARNEFLNSLQNEQDENRHHLFQDDNINNDDYFSSNHDNQNQELNLGLPRQLQHSVSDINTIPQSLKYKSMSSPTGRHFNQLKVEQNNNNQVYNNQNNAYEENGSMNNSMINSQVQMMQNNNHHNNNATEENNNANRVHSMSSNPNNNQGRWTSEEHSRFVEALQLYGKNWKKVEEHVGSRSGAQIRSHAQKYFIKQERENSKKPNNNTLGQNSHTNIGNQVDLNMESYNEKNYDDSHFNTEISQSPAKPMTLPNNEIQQYQTTPKLNSQIGNEDGQIQNLNLNSQQNSQQYINDVINKGQNQKAEEIQSYQFNYPTPLNGNNRGNSLSNSTNNPQQLPIPAIINRAEAQARNVEYEPQ</sequence>
<organism evidence="10 11">
    <name type="scientific">Pseudocohnilembus persalinus</name>
    <name type="common">Ciliate</name>
    <dbReference type="NCBI Taxonomy" id="266149"/>
    <lineage>
        <taxon>Eukaryota</taxon>
        <taxon>Sar</taxon>
        <taxon>Alveolata</taxon>
        <taxon>Ciliophora</taxon>
        <taxon>Intramacronucleata</taxon>
        <taxon>Oligohymenophorea</taxon>
        <taxon>Scuticociliatia</taxon>
        <taxon>Philasterida</taxon>
        <taxon>Pseudocohnilembidae</taxon>
        <taxon>Pseudocohnilembus</taxon>
    </lineage>
</organism>
<dbReference type="SUPFAM" id="SSF46689">
    <property type="entry name" value="Homeodomain-like"/>
    <property type="match status" value="1"/>
</dbReference>
<evidence type="ECO:0000259" key="9">
    <source>
        <dbReference type="PROSITE" id="PS51294"/>
    </source>
</evidence>
<dbReference type="InParanoid" id="A0A0V0R789"/>
<evidence type="ECO:0000259" key="7">
    <source>
        <dbReference type="PROSITE" id="PS50090"/>
    </source>
</evidence>
<evidence type="ECO:0000256" key="5">
    <source>
        <dbReference type="ARBA" id="ARBA00023242"/>
    </source>
</evidence>
<gene>
    <name evidence="10" type="ORF">PPERSA_00828</name>
</gene>
<evidence type="ECO:0000256" key="2">
    <source>
        <dbReference type="ARBA" id="ARBA00023015"/>
    </source>
</evidence>
<keyword evidence="11" id="KW-1185">Reference proteome</keyword>
<dbReference type="Gene3D" id="1.10.10.60">
    <property type="entry name" value="Homeodomain-like"/>
    <property type="match status" value="1"/>
</dbReference>
<accession>A0A0V0R789</accession>
<dbReference type="SMART" id="SM00717">
    <property type="entry name" value="SANT"/>
    <property type="match status" value="1"/>
</dbReference>
<feature type="domain" description="SANT" evidence="8">
    <location>
        <begin position="205"/>
        <end position="255"/>
    </location>
</feature>
<dbReference type="InterPro" id="IPR017884">
    <property type="entry name" value="SANT_dom"/>
</dbReference>
<feature type="domain" description="HTH myb-type" evidence="9">
    <location>
        <begin position="198"/>
        <end position="252"/>
    </location>
</feature>
<dbReference type="AlphaFoldDB" id="A0A0V0R789"/>
<keyword evidence="3 10" id="KW-0238">DNA-binding</keyword>
<dbReference type="PROSITE" id="PS50090">
    <property type="entry name" value="MYB_LIKE"/>
    <property type="match status" value="1"/>
</dbReference>
<dbReference type="InterPro" id="IPR009057">
    <property type="entry name" value="Homeodomain-like_sf"/>
</dbReference>
<name>A0A0V0R789_PSEPJ</name>
<dbReference type="GO" id="GO:0003677">
    <property type="term" value="F:DNA binding"/>
    <property type="evidence" value="ECO:0007669"/>
    <property type="project" value="UniProtKB-KW"/>
</dbReference>
<evidence type="ECO:0000313" key="10">
    <source>
        <dbReference type="EMBL" id="KRX10348.1"/>
    </source>
</evidence>
<dbReference type="InterPro" id="IPR017930">
    <property type="entry name" value="Myb_dom"/>
</dbReference>
<evidence type="ECO:0000313" key="11">
    <source>
        <dbReference type="Proteomes" id="UP000054937"/>
    </source>
</evidence>
<comment type="subcellular location">
    <subcellularLocation>
        <location evidence="1">Nucleus</location>
    </subcellularLocation>
</comment>
<feature type="compositionally biased region" description="Polar residues" evidence="6">
    <location>
        <begin position="258"/>
        <end position="273"/>
    </location>
</feature>
<feature type="region of interest" description="Disordered" evidence="6">
    <location>
        <begin position="372"/>
        <end position="391"/>
    </location>
</feature>
<dbReference type="GO" id="GO:0010468">
    <property type="term" value="P:regulation of gene expression"/>
    <property type="evidence" value="ECO:0007669"/>
    <property type="project" value="UniProtKB-ARBA"/>
</dbReference>
<dbReference type="CDD" id="cd00167">
    <property type="entry name" value="SANT"/>
    <property type="match status" value="1"/>
</dbReference>
<comment type="caution">
    <text evidence="10">The sequence shown here is derived from an EMBL/GenBank/DDBJ whole genome shotgun (WGS) entry which is preliminary data.</text>
</comment>
<keyword evidence="10" id="KW-0371">Homeobox</keyword>
<dbReference type="EMBL" id="LDAU01000029">
    <property type="protein sequence ID" value="KRX10348.1"/>
    <property type="molecule type" value="Genomic_DNA"/>
</dbReference>
<dbReference type="PANTHER" id="PTHR12802:SF155">
    <property type="entry name" value="DEUBIQUITINASE MYSM1"/>
    <property type="match status" value="1"/>
</dbReference>